<name>A0A544VU15_9MYCO</name>
<reference evidence="3 4" key="1">
    <citation type="submission" date="2018-10" db="EMBL/GenBank/DDBJ databases">
        <title>Draft genome of Mycobacterium hodleri strain B.</title>
        <authorList>
            <person name="Amande T.J."/>
            <person name="Mcgenity T.J."/>
        </authorList>
    </citation>
    <scope>NUCLEOTIDE SEQUENCE [LARGE SCALE GENOMIC DNA]</scope>
    <source>
        <strain evidence="3 4">B</strain>
    </source>
</reference>
<dbReference type="Gene3D" id="3.40.50.720">
    <property type="entry name" value="NAD(P)-binding Rossmann-like Domain"/>
    <property type="match status" value="1"/>
</dbReference>
<evidence type="ECO:0000313" key="4">
    <source>
        <dbReference type="Proteomes" id="UP000315759"/>
    </source>
</evidence>
<keyword evidence="4" id="KW-1185">Reference proteome</keyword>
<dbReference type="InterPro" id="IPR002347">
    <property type="entry name" value="SDR_fam"/>
</dbReference>
<comment type="similarity">
    <text evidence="1">Belongs to the short-chain dehydrogenases/reductases (SDR) family.</text>
</comment>
<proteinExistence type="inferred from homology"/>
<dbReference type="PANTHER" id="PTHR43477">
    <property type="entry name" value="DIHYDROANTICAPSIN 7-DEHYDROGENASE"/>
    <property type="match status" value="1"/>
</dbReference>
<organism evidence="3 4">
    <name type="scientific">Mycolicibacterium hodleri</name>
    <dbReference type="NCBI Taxonomy" id="49897"/>
    <lineage>
        <taxon>Bacteria</taxon>
        <taxon>Bacillati</taxon>
        <taxon>Actinomycetota</taxon>
        <taxon>Actinomycetes</taxon>
        <taxon>Mycobacteriales</taxon>
        <taxon>Mycobacteriaceae</taxon>
        <taxon>Mycolicibacterium</taxon>
    </lineage>
</organism>
<dbReference type="PRINTS" id="PR00081">
    <property type="entry name" value="GDHRDH"/>
</dbReference>
<dbReference type="AlphaFoldDB" id="A0A544VU15"/>
<dbReference type="InterPro" id="IPR036291">
    <property type="entry name" value="NAD(P)-bd_dom_sf"/>
</dbReference>
<accession>A0A544VU15</accession>
<evidence type="ECO:0000313" key="3">
    <source>
        <dbReference type="EMBL" id="TQR83483.1"/>
    </source>
</evidence>
<dbReference type="GO" id="GO:0016491">
    <property type="term" value="F:oxidoreductase activity"/>
    <property type="evidence" value="ECO:0007669"/>
    <property type="project" value="UniProtKB-KW"/>
</dbReference>
<sequence length="238" mass="24674">MTLKNTTVLVVGGTSGIGLGVAQAVADRGATPIVVSRRRTSVDRALAELPAGARGATVDLTDPGALDRLVAEVGDVDHLVYTAGEPLEMTALAELTPEVVIAFFQTRFIGALSVARVFGPRLRAGGSITLTSGTAAWSPGYGVLPSSLCGAMNALTTALAVELAPIRVNAVAPGLIRTPLWDAMPEDDRQALYEQEAQRVPLGRVGEVADVALAYLYCMEQAFSTGTVLTVEGGTLLV</sequence>
<dbReference type="EMBL" id="VIFX01000044">
    <property type="protein sequence ID" value="TQR83483.1"/>
    <property type="molecule type" value="Genomic_DNA"/>
</dbReference>
<comment type="caution">
    <text evidence="3">The sequence shown here is derived from an EMBL/GenBank/DDBJ whole genome shotgun (WGS) entry which is preliminary data.</text>
</comment>
<evidence type="ECO:0000256" key="1">
    <source>
        <dbReference type="ARBA" id="ARBA00006484"/>
    </source>
</evidence>
<dbReference type="PANTHER" id="PTHR43477:SF1">
    <property type="entry name" value="DIHYDROANTICAPSIN 7-DEHYDROGENASE"/>
    <property type="match status" value="1"/>
</dbReference>
<gene>
    <name evidence="3" type="ORF">D8S82_27015</name>
</gene>
<dbReference type="RefSeq" id="WP_142555052.1">
    <property type="nucleotide sequence ID" value="NZ_VIFX01000044.1"/>
</dbReference>
<dbReference type="InterPro" id="IPR051122">
    <property type="entry name" value="SDR_DHRS6-like"/>
</dbReference>
<evidence type="ECO:0000256" key="2">
    <source>
        <dbReference type="ARBA" id="ARBA00023002"/>
    </source>
</evidence>
<protein>
    <submittedName>
        <fullName evidence="3">SDR family oxidoreductase</fullName>
    </submittedName>
</protein>
<dbReference type="SUPFAM" id="SSF51735">
    <property type="entry name" value="NAD(P)-binding Rossmann-fold domains"/>
    <property type="match status" value="1"/>
</dbReference>
<dbReference type="Proteomes" id="UP000315759">
    <property type="component" value="Unassembled WGS sequence"/>
</dbReference>
<dbReference type="Pfam" id="PF13561">
    <property type="entry name" value="adh_short_C2"/>
    <property type="match status" value="1"/>
</dbReference>
<keyword evidence="2" id="KW-0560">Oxidoreductase</keyword>